<evidence type="ECO:0000256" key="1">
    <source>
        <dbReference type="SAM" id="MobiDB-lite"/>
    </source>
</evidence>
<protein>
    <submittedName>
        <fullName evidence="3">Uncharacterized protein</fullName>
    </submittedName>
</protein>
<evidence type="ECO:0000313" key="5">
    <source>
        <dbReference type="Proteomes" id="UP000811609"/>
    </source>
</evidence>
<dbReference type="EMBL" id="CM031812">
    <property type="protein sequence ID" value="KAG6656344.1"/>
    <property type="molecule type" value="Genomic_DNA"/>
</dbReference>
<sequence length="84" mass="9208">MAPEILGRSCHFRILQVSSLLLLCLSHGFGSKVMETVEHGDSSTVQVEETVVKSREMIEVMDYPDPGANTNPKTGHLFSPPPRA</sequence>
<evidence type="ECO:0000313" key="4">
    <source>
        <dbReference type="EMBL" id="KAG6715842.1"/>
    </source>
</evidence>
<dbReference type="Proteomes" id="UP000811246">
    <property type="component" value="Chromosome 4"/>
</dbReference>
<keyword evidence="5" id="KW-1185">Reference proteome</keyword>
<dbReference type="Proteomes" id="UP000811609">
    <property type="component" value="Chromosome 4"/>
</dbReference>
<dbReference type="PANTHER" id="PTHR37908:SF4">
    <property type="entry name" value="PROTEIN, PUTATIVE-RELATED"/>
    <property type="match status" value="1"/>
</dbReference>
<dbReference type="EMBL" id="CM031828">
    <property type="protein sequence ID" value="KAG6715842.1"/>
    <property type="molecule type" value="Genomic_DNA"/>
</dbReference>
<feature type="chain" id="PRO_5035751011" evidence="2">
    <location>
        <begin position="31"/>
        <end position="84"/>
    </location>
</feature>
<gene>
    <name evidence="3" type="ORF">CIPAW_04G016300</name>
    <name evidence="4" type="ORF">I3842_04G016500</name>
</gene>
<reference evidence="3" key="1">
    <citation type="submission" date="2020-12" db="EMBL/GenBank/DDBJ databases">
        <title>WGS assembly of Carya illinoinensis cv. Pawnee.</title>
        <authorList>
            <person name="Platts A."/>
            <person name="Shu S."/>
            <person name="Wright S."/>
            <person name="Barry K."/>
            <person name="Edger P."/>
            <person name="Pires J.C."/>
            <person name="Schmutz J."/>
        </authorList>
    </citation>
    <scope>NUCLEOTIDE SEQUENCE</scope>
    <source>
        <tissue evidence="3">Leaf</tissue>
    </source>
</reference>
<feature type="signal peptide" evidence="2">
    <location>
        <begin position="1"/>
        <end position="30"/>
    </location>
</feature>
<feature type="region of interest" description="Disordered" evidence="1">
    <location>
        <begin position="62"/>
        <end position="84"/>
    </location>
</feature>
<organism evidence="3 5">
    <name type="scientific">Carya illinoinensis</name>
    <name type="common">Pecan</name>
    <dbReference type="NCBI Taxonomy" id="32201"/>
    <lineage>
        <taxon>Eukaryota</taxon>
        <taxon>Viridiplantae</taxon>
        <taxon>Streptophyta</taxon>
        <taxon>Embryophyta</taxon>
        <taxon>Tracheophyta</taxon>
        <taxon>Spermatophyta</taxon>
        <taxon>Magnoliopsida</taxon>
        <taxon>eudicotyledons</taxon>
        <taxon>Gunneridae</taxon>
        <taxon>Pentapetalae</taxon>
        <taxon>rosids</taxon>
        <taxon>fabids</taxon>
        <taxon>Fagales</taxon>
        <taxon>Juglandaceae</taxon>
        <taxon>Carya</taxon>
    </lineage>
</organism>
<dbReference type="OrthoDB" id="1655189at2759"/>
<evidence type="ECO:0000313" key="3">
    <source>
        <dbReference type="EMBL" id="KAG6656344.1"/>
    </source>
</evidence>
<name>A0A8T1QQG7_CARIL</name>
<dbReference type="AlphaFoldDB" id="A0A8T1QQG7"/>
<keyword evidence="2" id="KW-0732">Signal</keyword>
<accession>A0A8T1QQG7</accession>
<proteinExistence type="predicted"/>
<evidence type="ECO:0000256" key="2">
    <source>
        <dbReference type="SAM" id="SignalP"/>
    </source>
</evidence>
<reference evidence="4" key="2">
    <citation type="submission" date="2021-01" db="EMBL/GenBank/DDBJ databases">
        <authorList>
            <person name="Lovell J.T."/>
            <person name="Bentley N."/>
            <person name="Bhattarai G."/>
            <person name="Jenkins J.W."/>
            <person name="Sreedasyam A."/>
            <person name="Alarcon Y."/>
            <person name="Bock C."/>
            <person name="Boston L."/>
            <person name="Carlson J."/>
            <person name="Cervantes K."/>
            <person name="Clermont K."/>
            <person name="Krom N."/>
            <person name="Kubenka K."/>
            <person name="Mamidi S."/>
            <person name="Mattison C."/>
            <person name="Monteros M."/>
            <person name="Pisani C."/>
            <person name="Plott C."/>
            <person name="Rajasekar S."/>
            <person name="Rhein H.S."/>
            <person name="Rohla C."/>
            <person name="Song M."/>
            <person name="Hilaire R.S."/>
            <person name="Shu S."/>
            <person name="Wells L."/>
            <person name="Wang X."/>
            <person name="Webber J."/>
            <person name="Heerema R.J."/>
            <person name="Klein P."/>
            <person name="Conner P."/>
            <person name="Grauke L."/>
            <person name="Grimwood J."/>
            <person name="Schmutz J."/>
            <person name="Randall J.J."/>
        </authorList>
    </citation>
    <scope>NUCLEOTIDE SEQUENCE</scope>
    <source>
        <tissue evidence="4">Leaf</tissue>
    </source>
</reference>
<dbReference type="PANTHER" id="PTHR37908">
    <property type="entry name" value="TRANSMEMBRANE PROTEIN"/>
    <property type="match status" value="1"/>
</dbReference>
<comment type="caution">
    <text evidence="3">The sequence shown here is derived from an EMBL/GenBank/DDBJ whole genome shotgun (WGS) entry which is preliminary data.</text>
</comment>